<dbReference type="Pfam" id="PF00078">
    <property type="entry name" value="RVT_1"/>
    <property type="match status" value="1"/>
</dbReference>
<dbReference type="InterPro" id="IPR000477">
    <property type="entry name" value="RT_dom"/>
</dbReference>
<protein>
    <recommendedName>
        <fullName evidence="1">Reverse transcriptase domain-containing protein</fullName>
    </recommendedName>
</protein>
<dbReference type="EMBL" id="AZIM01000260">
    <property type="protein sequence ID" value="ETE72179.1"/>
    <property type="molecule type" value="Genomic_DNA"/>
</dbReference>
<organism evidence="2 3">
    <name type="scientific">Ophiophagus hannah</name>
    <name type="common">King cobra</name>
    <name type="synonym">Naja hannah</name>
    <dbReference type="NCBI Taxonomy" id="8665"/>
    <lineage>
        <taxon>Eukaryota</taxon>
        <taxon>Metazoa</taxon>
        <taxon>Chordata</taxon>
        <taxon>Craniata</taxon>
        <taxon>Vertebrata</taxon>
        <taxon>Euteleostomi</taxon>
        <taxon>Lepidosauria</taxon>
        <taxon>Squamata</taxon>
        <taxon>Bifurcata</taxon>
        <taxon>Unidentata</taxon>
        <taxon>Episquamata</taxon>
        <taxon>Toxicofera</taxon>
        <taxon>Serpentes</taxon>
        <taxon>Colubroidea</taxon>
        <taxon>Elapidae</taxon>
        <taxon>Elapinae</taxon>
        <taxon>Ophiophagus</taxon>
    </lineage>
</organism>
<dbReference type="PANTHER" id="PTHR19446">
    <property type="entry name" value="REVERSE TRANSCRIPTASES"/>
    <property type="match status" value="1"/>
</dbReference>
<dbReference type="AlphaFoldDB" id="V8PC97"/>
<reference evidence="2 3" key="1">
    <citation type="journal article" date="2013" name="Proc. Natl. Acad. Sci. U.S.A.">
        <title>The king cobra genome reveals dynamic gene evolution and adaptation in the snake venom system.</title>
        <authorList>
            <person name="Vonk F.J."/>
            <person name="Casewell N.R."/>
            <person name="Henkel C.V."/>
            <person name="Heimberg A.M."/>
            <person name="Jansen H.J."/>
            <person name="McCleary R.J."/>
            <person name="Kerkkamp H.M."/>
            <person name="Vos R.A."/>
            <person name="Guerreiro I."/>
            <person name="Calvete J.J."/>
            <person name="Wuster W."/>
            <person name="Woods A.E."/>
            <person name="Logan J.M."/>
            <person name="Harrison R.A."/>
            <person name="Castoe T.A."/>
            <person name="de Koning A.P."/>
            <person name="Pollock D.D."/>
            <person name="Yandell M."/>
            <person name="Calderon D."/>
            <person name="Renjifo C."/>
            <person name="Currier R.B."/>
            <person name="Salgado D."/>
            <person name="Pla D."/>
            <person name="Sanz L."/>
            <person name="Hyder A.S."/>
            <person name="Ribeiro J.M."/>
            <person name="Arntzen J.W."/>
            <person name="van den Thillart G.E."/>
            <person name="Boetzer M."/>
            <person name="Pirovano W."/>
            <person name="Dirks R.P."/>
            <person name="Spaink H.P."/>
            <person name="Duboule D."/>
            <person name="McGlinn E."/>
            <person name="Kini R.M."/>
            <person name="Richardson M.K."/>
        </authorList>
    </citation>
    <scope>NUCLEOTIDE SEQUENCE</scope>
    <source>
        <tissue evidence="2">Blood</tissue>
    </source>
</reference>
<evidence type="ECO:0000313" key="3">
    <source>
        <dbReference type="Proteomes" id="UP000018936"/>
    </source>
</evidence>
<evidence type="ECO:0000259" key="1">
    <source>
        <dbReference type="Pfam" id="PF00078"/>
    </source>
</evidence>
<evidence type="ECO:0000313" key="2">
    <source>
        <dbReference type="EMBL" id="ETE72179.1"/>
    </source>
</evidence>
<accession>V8PC97</accession>
<dbReference type="Proteomes" id="UP000018936">
    <property type="component" value="Unassembled WGS sequence"/>
</dbReference>
<dbReference type="OrthoDB" id="410381at2759"/>
<feature type="domain" description="Reverse transcriptase" evidence="1">
    <location>
        <begin position="16"/>
        <end position="96"/>
    </location>
</feature>
<gene>
    <name evidence="2" type="ORF">L345_01997</name>
</gene>
<feature type="non-terminal residue" evidence="2">
    <location>
        <position position="1"/>
    </location>
</feature>
<comment type="caution">
    <text evidence="2">The sequence shown here is derived from an EMBL/GenBank/DDBJ whole genome shotgun (WGS) entry which is preliminary data.</text>
</comment>
<sequence>MQTNKLNMIHIARQLIEKHHEKRQQLHMAFLDLEKTFDHIPHQMIWYILRDHSVSELLIDWVKMLYKNTSSQDSVATNASETSRSLQIYQGWLSSPPQTVMSSVCIALSHHLQINMAISDTSSCSHSSLQFVTNHPKYHTDSHRIVLEKNAIL</sequence>
<keyword evidence="3" id="KW-1185">Reference proteome</keyword>
<proteinExistence type="predicted"/>
<name>V8PC97_OPHHA</name>